<dbReference type="Pfam" id="PF06101">
    <property type="entry name" value="Vps62"/>
    <property type="match status" value="1"/>
</dbReference>
<dbReference type="AlphaFoldDB" id="A0A642V737"/>
<dbReference type="PANTHER" id="PTHR48220">
    <property type="match status" value="1"/>
</dbReference>
<evidence type="ECO:0000256" key="2">
    <source>
        <dbReference type="SAM" id="SignalP"/>
    </source>
</evidence>
<dbReference type="OrthoDB" id="188042at2759"/>
<keyword evidence="2" id="KW-0732">Signal</keyword>
<dbReference type="InterPro" id="IPR009291">
    <property type="entry name" value="Vps62"/>
</dbReference>
<name>A0A642V737_9ASCO</name>
<feature type="compositionally biased region" description="Low complexity" evidence="1">
    <location>
        <begin position="281"/>
        <end position="296"/>
    </location>
</feature>
<evidence type="ECO:0000313" key="3">
    <source>
        <dbReference type="EMBL" id="KAA8915134.1"/>
    </source>
</evidence>
<feature type="compositionally biased region" description="Low complexity" evidence="1">
    <location>
        <begin position="339"/>
        <end position="369"/>
    </location>
</feature>
<keyword evidence="4" id="KW-1185">Reference proteome</keyword>
<dbReference type="PANTHER" id="PTHR48220:SF1">
    <property type="entry name" value="VACUOLAR PROTEIN SORTING-ASSOCIATED PROTEIN 62-RELATED"/>
    <property type="match status" value="1"/>
</dbReference>
<dbReference type="InterPro" id="IPR053102">
    <property type="entry name" value="VPS_Associated"/>
</dbReference>
<accession>A0A642V737</accession>
<gene>
    <name evidence="3" type="ORF">TRICI_002743</name>
</gene>
<reference evidence="3" key="1">
    <citation type="journal article" date="2019" name="G3 (Bethesda)">
        <title>Genome Assemblies of Two Rare Opportunistic Yeast Pathogens: Diutina rugosa (syn. Candida rugosa) and Trichomonascus ciferrii (syn. Candida ciferrii).</title>
        <authorList>
            <person name="Mixao V."/>
            <person name="Saus E."/>
            <person name="Hansen A.P."/>
            <person name="Lass-Florl C."/>
            <person name="Gabaldon T."/>
        </authorList>
    </citation>
    <scope>NUCLEOTIDE SEQUENCE</scope>
    <source>
        <strain evidence="3">CBS 4856</strain>
    </source>
</reference>
<feature type="region of interest" description="Disordered" evidence="1">
    <location>
        <begin position="280"/>
        <end position="369"/>
    </location>
</feature>
<evidence type="ECO:0000313" key="4">
    <source>
        <dbReference type="Proteomes" id="UP000761534"/>
    </source>
</evidence>
<protein>
    <recommendedName>
        <fullName evidence="5">Vacuolar protein sorting-associated protein 62</fullName>
    </recommendedName>
</protein>
<feature type="chain" id="PRO_5025017865" description="Vacuolar protein sorting-associated protein 62" evidence="2">
    <location>
        <begin position="22"/>
        <end position="369"/>
    </location>
</feature>
<evidence type="ECO:0000256" key="1">
    <source>
        <dbReference type="SAM" id="MobiDB-lite"/>
    </source>
</evidence>
<dbReference type="GO" id="GO:0006623">
    <property type="term" value="P:protein targeting to vacuole"/>
    <property type="evidence" value="ECO:0007669"/>
    <property type="project" value="TreeGrafter"/>
</dbReference>
<evidence type="ECO:0008006" key="5">
    <source>
        <dbReference type="Google" id="ProtNLM"/>
    </source>
</evidence>
<dbReference type="VEuPathDB" id="FungiDB:TRICI_002743"/>
<dbReference type="Proteomes" id="UP000761534">
    <property type="component" value="Unassembled WGS sequence"/>
</dbReference>
<dbReference type="GO" id="GO:0000329">
    <property type="term" value="C:fungal-type vacuole membrane"/>
    <property type="evidence" value="ECO:0007669"/>
    <property type="project" value="TreeGrafter"/>
</dbReference>
<organism evidence="3 4">
    <name type="scientific">Trichomonascus ciferrii</name>
    <dbReference type="NCBI Taxonomy" id="44093"/>
    <lineage>
        <taxon>Eukaryota</taxon>
        <taxon>Fungi</taxon>
        <taxon>Dikarya</taxon>
        <taxon>Ascomycota</taxon>
        <taxon>Saccharomycotina</taxon>
        <taxon>Dipodascomycetes</taxon>
        <taxon>Dipodascales</taxon>
        <taxon>Trichomonascaceae</taxon>
        <taxon>Trichomonascus</taxon>
        <taxon>Trichomonascus ciferrii complex</taxon>
    </lineage>
</organism>
<sequence length="369" mass="40683">MRLDLLLLLGVAQCAIEGVWGMSLWDLGRPHTKEPYDPETTTIPDYVTRYAPLVHLYSEETYWPYGIEDYVPHFTLQDGLHRNVSEGRLRLQDLEHYRRYGLGELFLTAKDDFDNDPAWITGRENVPDIETGRIRGAPATCIVVDKGDGVVDAFWFYFYSFNLGPFVMGGGPYGNHIGDWEHSLVRFIHGEPHVVWMSAHGGGAAYDYAAMEKLSADRRRPVIFSARGTHANYASVGQHSHDLPFYMLSDFTDRGPLWDPTENFLAYMYDGTRIASFQQIRGRSSTRSSGATSTARLVRSKRTSCAQRSANGPSGGTSSRSAASATRSRWARASRPRAADAPSPSTTSSQSSSSTSSDSSPGAAGDASS</sequence>
<comment type="caution">
    <text evidence="3">The sequence shown here is derived from an EMBL/GenBank/DDBJ whole genome shotgun (WGS) entry which is preliminary data.</text>
</comment>
<feature type="compositionally biased region" description="Low complexity" evidence="1">
    <location>
        <begin position="316"/>
        <end position="328"/>
    </location>
</feature>
<proteinExistence type="predicted"/>
<dbReference type="EMBL" id="SWFS01000184">
    <property type="protein sequence ID" value="KAA8915134.1"/>
    <property type="molecule type" value="Genomic_DNA"/>
</dbReference>
<feature type="signal peptide" evidence="2">
    <location>
        <begin position="1"/>
        <end position="21"/>
    </location>
</feature>